<feature type="compositionally biased region" description="Gly residues" evidence="6">
    <location>
        <begin position="483"/>
        <end position="500"/>
    </location>
</feature>
<dbReference type="PANTHER" id="PTHR12953">
    <property type="entry name" value="MEMBRANE PROTEIN CH1 RELATED"/>
    <property type="match status" value="1"/>
</dbReference>
<keyword evidence="2" id="KW-0812">Transmembrane</keyword>
<feature type="compositionally biased region" description="Gly residues" evidence="6">
    <location>
        <begin position="928"/>
        <end position="939"/>
    </location>
</feature>
<keyword evidence="5" id="KW-0175">Coiled coil</keyword>
<evidence type="ECO:0000313" key="9">
    <source>
        <dbReference type="Proteomes" id="UP000815325"/>
    </source>
</evidence>
<evidence type="ECO:0000256" key="6">
    <source>
        <dbReference type="SAM" id="MobiDB-lite"/>
    </source>
</evidence>
<evidence type="ECO:0000256" key="5">
    <source>
        <dbReference type="SAM" id="Coils"/>
    </source>
</evidence>
<dbReference type="Proteomes" id="UP000815325">
    <property type="component" value="Unassembled WGS sequence"/>
</dbReference>
<organism evidence="8 9">
    <name type="scientific">Dunaliella salina</name>
    <name type="common">Green alga</name>
    <name type="synonym">Protococcus salinus</name>
    <dbReference type="NCBI Taxonomy" id="3046"/>
    <lineage>
        <taxon>Eukaryota</taxon>
        <taxon>Viridiplantae</taxon>
        <taxon>Chlorophyta</taxon>
        <taxon>core chlorophytes</taxon>
        <taxon>Chlorophyceae</taxon>
        <taxon>CS clade</taxon>
        <taxon>Chlamydomonadales</taxon>
        <taxon>Dunaliellaceae</taxon>
        <taxon>Dunaliella</taxon>
    </lineage>
</organism>
<evidence type="ECO:0000256" key="2">
    <source>
        <dbReference type="ARBA" id="ARBA00022692"/>
    </source>
</evidence>
<feature type="compositionally biased region" description="Polar residues" evidence="6">
    <location>
        <begin position="634"/>
        <end position="648"/>
    </location>
</feature>
<feature type="signal peptide" evidence="7">
    <location>
        <begin position="1"/>
        <end position="21"/>
    </location>
</feature>
<feature type="compositionally biased region" description="Basic and acidic residues" evidence="6">
    <location>
        <begin position="501"/>
        <end position="516"/>
    </location>
</feature>
<keyword evidence="7" id="KW-0732">Signal</keyword>
<evidence type="ECO:0000256" key="7">
    <source>
        <dbReference type="SAM" id="SignalP"/>
    </source>
</evidence>
<feature type="coiled-coil region" evidence="5">
    <location>
        <begin position="997"/>
        <end position="1024"/>
    </location>
</feature>
<feature type="region of interest" description="Disordered" evidence="6">
    <location>
        <begin position="39"/>
        <end position="152"/>
    </location>
</feature>
<feature type="chain" id="PRO_5046969280" evidence="7">
    <location>
        <begin position="22"/>
        <end position="1046"/>
    </location>
</feature>
<sequence>MIKRFFAAIIVVLAAAESAVHEGVQHGMPEDVAHMVPPAASAQQRATNPDPSQGPHTAGSLSESVPQPKLEGSSGTCMNGDLQVGATDAAAQGPSCTDQHSTHRQELTKQEELQQHQHAPRAPNHQPHVERPKRHPTIIPSPDEFERGQPDDGASIVAANKEAKKPEKAIDGDDDSYLKNSCSAQKWIIIELSQLGRIDELEIVNKEMYSSRLKDFTVRFHSHYGSEEVCALNSIRALGVSAAQELEDALAWHLHPDQLPSMGGMDASKELFESLPLPEATHSHVNKSPQQQQQHHQGSAAQHSQAQPHTATSHNHAHAPPPQQQGSAAHAGREGGGVGGMDGTAGAATGGSVGAGAAQGFSEGVQHGGGDGQHSKMDSVANGGAAADGEGHRKAGGQDGKEVGWGAGEGTVCTQGAHQDRLGTASCAGISAISSCGETSTGGGNSGGVNSDGNAVVGEAEEQAQGTSGQQQSTEQQAHDSAGGEGGGGEQPEEQGGSGEGRLERHQAQGQTKEDVQSSARNEGCGSVREGVKGDASESWKTQQSANREGVSRDGVPCLWGEGSNIEASVGHLSCQQQQQQQQQEQDAGASLGGGGAGGSTSVPSRSGNPPAVASESAEGMGGGAGCLAHVCTSPGSHSHPSGAQEQGSEGAAPDARSGDPHARREGGGVPAATVDTPGALCPCSESHGSPGKGECLGQHLQGACSQGDGSAPVQQQQQQQVHTDGRGAASAAGGMGAGPHSAEGDRSASVTVGGAAAAADAGSEQGQAHSVQAGAQTQQQEASGEGVQAGGSVEPGPPPGLDRDLNNESGPLGHASLPLDHPTAAADALQQPHTEQGGANSTASEQQAALDALHADHVEGAAAAGSSSMGAEGTANPPMGLQQHGVQPSSSSGSGSVGGGEDAQGQVPHSGAPSMASMHMPPQPGMAPGGVPGGVGPGGAPPDSPLAHIDHFLLAMEGGPTTRHRHASNLFDLFKQEFVLLRVNQTRIWKYINSLVDVLNKNAAEADEEVQRLERIIAEMRLEVGQVPAQVYLVRPTCALQIQDG</sequence>
<comment type="subcellular location">
    <subcellularLocation>
        <location evidence="1">Membrane</location>
    </subcellularLocation>
</comment>
<feature type="compositionally biased region" description="Low complexity" evidence="6">
    <location>
        <begin position="576"/>
        <end position="590"/>
    </location>
</feature>
<proteinExistence type="predicted"/>
<accession>A0ABQ7GY48</accession>
<dbReference type="InterPro" id="IPR045120">
    <property type="entry name" value="Suco/Slp1-like"/>
</dbReference>
<dbReference type="Gene3D" id="2.60.120.260">
    <property type="entry name" value="Galactose-binding domain-like"/>
    <property type="match status" value="1"/>
</dbReference>
<dbReference type="EMBL" id="MU069541">
    <property type="protein sequence ID" value="KAF5839526.1"/>
    <property type="molecule type" value="Genomic_DNA"/>
</dbReference>
<feature type="compositionally biased region" description="Low complexity" evidence="6">
    <location>
        <begin position="749"/>
        <end position="769"/>
    </location>
</feature>
<evidence type="ECO:0000256" key="3">
    <source>
        <dbReference type="ARBA" id="ARBA00022989"/>
    </source>
</evidence>
<name>A0ABQ7GY48_DUNSA</name>
<feature type="compositionally biased region" description="Polar residues" evidence="6">
    <location>
        <begin position="770"/>
        <end position="783"/>
    </location>
</feature>
<feature type="compositionally biased region" description="Low complexity" evidence="6">
    <location>
        <begin position="861"/>
        <end position="876"/>
    </location>
</feature>
<feature type="compositionally biased region" description="Low complexity" evidence="6">
    <location>
        <begin position="715"/>
        <end position="733"/>
    </location>
</feature>
<keyword evidence="9" id="KW-1185">Reference proteome</keyword>
<protein>
    <submittedName>
        <fullName evidence="8">Uncharacterized protein</fullName>
    </submittedName>
</protein>
<feature type="compositionally biased region" description="Basic and acidic residues" evidence="6">
    <location>
        <begin position="100"/>
        <end position="115"/>
    </location>
</feature>
<feature type="compositionally biased region" description="Low complexity" evidence="6">
    <location>
        <begin position="460"/>
        <end position="476"/>
    </location>
</feature>
<feature type="compositionally biased region" description="Basic and acidic residues" evidence="6">
    <location>
        <begin position="657"/>
        <end position="667"/>
    </location>
</feature>
<dbReference type="PANTHER" id="PTHR12953:SF0">
    <property type="entry name" value="SUN DOMAIN-CONTAINING OSSIFICATION FACTOR"/>
    <property type="match status" value="1"/>
</dbReference>
<comment type="caution">
    <text evidence="8">The sequence shown here is derived from an EMBL/GenBank/DDBJ whole genome shotgun (WGS) entry which is preliminary data.</text>
</comment>
<keyword evidence="4" id="KW-0472">Membrane</keyword>
<gene>
    <name evidence="8" type="ORF">DUNSADRAFT_597</name>
</gene>
<evidence type="ECO:0000313" key="8">
    <source>
        <dbReference type="EMBL" id="KAF5839526.1"/>
    </source>
</evidence>
<evidence type="ECO:0000256" key="1">
    <source>
        <dbReference type="ARBA" id="ARBA00004370"/>
    </source>
</evidence>
<feature type="region of interest" description="Disordered" evidence="6">
    <location>
        <begin position="281"/>
        <end position="403"/>
    </location>
</feature>
<feature type="compositionally biased region" description="Polar residues" evidence="6">
    <location>
        <begin position="41"/>
        <end position="65"/>
    </location>
</feature>
<feature type="compositionally biased region" description="Low complexity" evidence="6">
    <location>
        <begin position="288"/>
        <end position="309"/>
    </location>
</feature>
<reference evidence="8" key="1">
    <citation type="submission" date="2017-08" db="EMBL/GenBank/DDBJ databases">
        <authorList>
            <person name="Polle J.E."/>
            <person name="Barry K."/>
            <person name="Cushman J."/>
            <person name="Schmutz J."/>
            <person name="Tran D."/>
            <person name="Hathwaick L.T."/>
            <person name="Yim W.C."/>
            <person name="Jenkins J."/>
            <person name="Mckie-Krisberg Z.M."/>
            <person name="Prochnik S."/>
            <person name="Lindquist E."/>
            <person name="Dockter R.B."/>
            <person name="Adam C."/>
            <person name="Molina H."/>
            <person name="Bunkerborg J."/>
            <person name="Jin E."/>
            <person name="Buchheim M."/>
            <person name="Magnuson J."/>
        </authorList>
    </citation>
    <scope>NUCLEOTIDE SEQUENCE</scope>
    <source>
        <strain evidence="8">CCAP 19/18</strain>
    </source>
</reference>
<evidence type="ECO:0000256" key="4">
    <source>
        <dbReference type="ARBA" id="ARBA00023136"/>
    </source>
</evidence>
<feature type="region of interest" description="Disordered" evidence="6">
    <location>
        <begin position="861"/>
        <end position="945"/>
    </location>
</feature>
<feature type="region of interest" description="Disordered" evidence="6">
    <location>
        <begin position="460"/>
        <end position="821"/>
    </location>
</feature>
<feature type="compositionally biased region" description="Gly residues" evidence="6">
    <location>
        <begin position="334"/>
        <end position="354"/>
    </location>
</feature>
<keyword evidence="3" id="KW-1133">Transmembrane helix</keyword>